<keyword evidence="8 16" id="KW-0547">Nucleotide-binding</keyword>
<dbReference type="EC" id="7.2.2.6" evidence="16"/>
<keyword evidence="13 16" id="KW-1133">Transmembrane helix</keyword>
<evidence type="ECO:0000256" key="1">
    <source>
        <dbReference type="ARBA" id="ARBA00004651"/>
    </source>
</evidence>
<feature type="transmembrane region" description="Helical" evidence="16">
    <location>
        <begin position="643"/>
        <end position="663"/>
    </location>
</feature>
<comment type="catalytic activity">
    <reaction evidence="16">
        <text>K(+)(out) + ATP + H2O = K(+)(in) + ADP + phosphate + H(+)</text>
        <dbReference type="Rhea" id="RHEA:16777"/>
        <dbReference type="ChEBI" id="CHEBI:15377"/>
        <dbReference type="ChEBI" id="CHEBI:15378"/>
        <dbReference type="ChEBI" id="CHEBI:29103"/>
        <dbReference type="ChEBI" id="CHEBI:30616"/>
        <dbReference type="ChEBI" id="CHEBI:43474"/>
        <dbReference type="ChEBI" id="CHEBI:456216"/>
        <dbReference type="EC" id="7.2.2.6"/>
    </reaction>
</comment>
<reference evidence="19" key="3">
    <citation type="submission" date="2019-12" db="EMBL/GenBank/DDBJ databases">
        <title>Complete and Draft Genome Sequences of New Strains and Members of Some Known Species of the Genus Rathayibacter isolated from Plants.</title>
        <authorList>
            <person name="Tarlachkov S.V."/>
            <person name="Starodumova I.P."/>
            <person name="Dorofeeva L.V."/>
            <person name="Prisyazhnaya N.V."/>
            <person name="Leyn S.A."/>
            <person name="Zlamal J.E."/>
            <person name="Elane M.L."/>
            <person name="Osterman A.L."/>
            <person name="Nadler S.A."/>
            <person name="Subbotin S.A."/>
            <person name="Evtushenko L.I."/>
        </authorList>
    </citation>
    <scope>NUCLEOTIDE SEQUENCE</scope>
    <source>
        <strain evidence="19">VKM Ac-2761</strain>
    </source>
</reference>
<evidence type="ECO:0000259" key="17">
    <source>
        <dbReference type="Pfam" id="PF00122"/>
    </source>
</evidence>
<comment type="function">
    <text evidence="16">Part of the high-affinity ATP-driven potassium transport (or Kdp) system, which catalyzes the hydrolysis of ATP coupled with the electrogenic transport of potassium into the cytoplasm. This subunit is responsible for energy coupling to the transport system and for the release of the potassium ions to the cytoplasm.</text>
</comment>
<gene>
    <name evidence="16 18" type="primary">kdpB</name>
    <name evidence="18" type="ORF">ACH61_01149</name>
    <name evidence="19" type="ORF">GSU10_00195</name>
</gene>
<dbReference type="Gene3D" id="3.40.50.1000">
    <property type="entry name" value="HAD superfamily/HAD-like"/>
    <property type="match status" value="1"/>
</dbReference>
<evidence type="ECO:0000256" key="9">
    <source>
        <dbReference type="ARBA" id="ARBA00022840"/>
    </source>
</evidence>
<feature type="transmembrane region" description="Helical" evidence="16">
    <location>
        <begin position="613"/>
        <end position="631"/>
    </location>
</feature>
<dbReference type="GO" id="GO:0008556">
    <property type="term" value="F:P-type potassium transmembrane transporter activity"/>
    <property type="evidence" value="ECO:0007669"/>
    <property type="project" value="UniProtKB-UniRule"/>
</dbReference>
<evidence type="ECO:0000256" key="6">
    <source>
        <dbReference type="ARBA" id="ARBA00022692"/>
    </source>
</evidence>
<dbReference type="FunFam" id="2.70.150.10:FF:000033">
    <property type="entry name" value="Potassium-transporting ATPase ATP-binding subunit"/>
    <property type="match status" value="1"/>
</dbReference>
<feature type="transmembrane region" description="Helical" evidence="16">
    <location>
        <begin position="275"/>
        <end position="300"/>
    </location>
</feature>
<keyword evidence="12 16" id="KW-1278">Translocase</keyword>
<keyword evidence="11 16" id="KW-0630">Potassium</keyword>
<evidence type="ECO:0000256" key="11">
    <source>
        <dbReference type="ARBA" id="ARBA00022958"/>
    </source>
</evidence>
<dbReference type="InterPro" id="IPR059000">
    <property type="entry name" value="ATPase_P-type_domA"/>
</dbReference>
<feature type="binding site" evidence="16">
    <location>
        <position position="368"/>
    </location>
    <ligand>
        <name>ATP</name>
        <dbReference type="ChEBI" id="CHEBI:30616"/>
    </ligand>
</feature>
<evidence type="ECO:0000256" key="16">
    <source>
        <dbReference type="HAMAP-Rule" id="MF_00285"/>
    </source>
</evidence>
<dbReference type="Gene3D" id="2.70.150.10">
    <property type="entry name" value="Calcium-transporting ATPase, cytoplasmic transduction domain A"/>
    <property type="match status" value="1"/>
</dbReference>
<dbReference type="InterPro" id="IPR023214">
    <property type="entry name" value="HAD_sf"/>
</dbReference>
<evidence type="ECO:0000256" key="10">
    <source>
        <dbReference type="ARBA" id="ARBA00022842"/>
    </source>
</evidence>
<reference evidence="21" key="2">
    <citation type="submission" date="2019-12" db="EMBL/GenBank/DDBJ databases">
        <title>Complete and draft genome sequences of new strains and members of some known species of the genus Rathayibacter isolated from plants.</title>
        <authorList>
            <person name="Tarlachkov S.V."/>
            <person name="Starodumova I.P."/>
            <person name="Dorofeeva L.V."/>
            <person name="Prisyazhnaya N.V."/>
            <person name="Leyn S."/>
            <person name="Zlamal J."/>
            <person name="Elan M."/>
            <person name="Osterman A.L."/>
            <person name="Nadler S."/>
            <person name="Subbotin S.A."/>
            <person name="Evtushenko L.I."/>
        </authorList>
    </citation>
    <scope>NUCLEOTIDE SEQUENCE [LARGE SCALE GENOMIC DNA]</scope>
    <source>
        <strain evidence="21">VKM Ac-2761</strain>
    </source>
</reference>
<evidence type="ECO:0000313" key="18">
    <source>
        <dbReference type="EMBL" id="KZX21714.1"/>
    </source>
</evidence>
<dbReference type="PROSITE" id="PS00154">
    <property type="entry name" value="ATPASE_E1_E2"/>
    <property type="match status" value="1"/>
</dbReference>
<protein>
    <recommendedName>
        <fullName evidence="16">Potassium-transporting ATPase ATP-binding subunit</fullName>
        <ecNumber evidence="16">7.2.2.6</ecNumber>
    </recommendedName>
    <alternativeName>
        <fullName evidence="16">ATP phosphohydrolase [potassium-transporting] B chain</fullName>
    </alternativeName>
    <alternativeName>
        <fullName evidence="16">Potassium-binding and translocating subunit B</fullName>
    </alternativeName>
    <alternativeName>
        <fullName evidence="16">Potassium-translocating ATPase B chain</fullName>
    </alternativeName>
</protein>
<keyword evidence="14 16" id="KW-0406">Ion transport</keyword>
<keyword evidence="20" id="KW-1185">Reference proteome</keyword>
<dbReference type="InterPro" id="IPR001757">
    <property type="entry name" value="P_typ_ATPase"/>
</dbReference>
<dbReference type="SFLD" id="SFLDS00003">
    <property type="entry name" value="Haloacid_Dehalogenase"/>
    <property type="match status" value="1"/>
</dbReference>
<feature type="binding site" evidence="16">
    <location>
        <begin position="398"/>
        <end position="405"/>
    </location>
    <ligand>
        <name>ATP</name>
        <dbReference type="ChEBI" id="CHEBI:30616"/>
    </ligand>
</feature>
<organism evidence="18 20">
    <name type="scientific">Rathayibacter tanaceti</name>
    <dbReference type="NCBI Taxonomy" id="1671680"/>
    <lineage>
        <taxon>Bacteria</taxon>
        <taxon>Bacillati</taxon>
        <taxon>Actinomycetota</taxon>
        <taxon>Actinomycetes</taxon>
        <taxon>Micrococcales</taxon>
        <taxon>Microbacteriaceae</taxon>
        <taxon>Rathayibacter</taxon>
    </lineage>
</organism>
<evidence type="ECO:0000256" key="14">
    <source>
        <dbReference type="ARBA" id="ARBA00023065"/>
    </source>
</evidence>
<evidence type="ECO:0000256" key="13">
    <source>
        <dbReference type="ARBA" id="ARBA00022989"/>
    </source>
</evidence>
<dbReference type="Pfam" id="PF00122">
    <property type="entry name" value="E1-E2_ATPase"/>
    <property type="match status" value="1"/>
</dbReference>
<dbReference type="AlphaFoldDB" id="A0A166I6M9"/>
<keyword evidence="9 16" id="KW-0067">ATP-binding</keyword>
<dbReference type="SUPFAM" id="SSF81653">
    <property type="entry name" value="Calcium ATPase, transduction domain A"/>
    <property type="match status" value="1"/>
</dbReference>
<dbReference type="OrthoDB" id="9814270at2"/>
<dbReference type="EMBL" id="LIIN01000028">
    <property type="protein sequence ID" value="KZX21714.1"/>
    <property type="molecule type" value="Genomic_DNA"/>
</dbReference>
<dbReference type="CDD" id="cd02078">
    <property type="entry name" value="P-type_ATPase_K"/>
    <property type="match status" value="1"/>
</dbReference>
<keyword evidence="10 16" id="KW-0460">Magnesium</keyword>
<feature type="binding site" evidence="16">
    <location>
        <position position="372"/>
    </location>
    <ligand>
        <name>ATP</name>
        <dbReference type="ChEBI" id="CHEBI:30616"/>
    </ligand>
</feature>
<dbReference type="InterPro" id="IPR018303">
    <property type="entry name" value="ATPase_P-typ_P_site"/>
</dbReference>
<evidence type="ECO:0000313" key="20">
    <source>
        <dbReference type="Proteomes" id="UP000076717"/>
    </source>
</evidence>
<dbReference type="HAMAP" id="MF_00285">
    <property type="entry name" value="KdpB"/>
    <property type="match status" value="1"/>
</dbReference>
<feature type="transmembrane region" description="Helical" evidence="16">
    <location>
        <begin position="683"/>
        <end position="708"/>
    </location>
</feature>
<dbReference type="PANTHER" id="PTHR43743:SF1">
    <property type="entry name" value="POTASSIUM-TRANSPORTING ATPASE ATP-BINDING SUBUNIT"/>
    <property type="match status" value="1"/>
</dbReference>
<dbReference type="Proteomes" id="UP000465031">
    <property type="component" value="Chromosome"/>
</dbReference>
<dbReference type="GO" id="GO:0000287">
    <property type="term" value="F:magnesium ion binding"/>
    <property type="evidence" value="ECO:0007669"/>
    <property type="project" value="UniProtKB-UniRule"/>
</dbReference>
<evidence type="ECO:0000256" key="2">
    <source>
        <dbReference type="ARBA" id="ARBA00022448"/>
    </source>
</evidence>
<proteinExistence type="inferred from homology"/>
<evidence type="ECO:0000256" key="5">
    <source>
        <dbReference type="ARBA" id="ARBA00022553"/>
    </source>
</evidence>
<keyword evidence="4 16" id="KW-0633">Potassium transport</keyword>
<feature type="binding site" evidence="16">
    <location>
        <position position="547"/>
    </location>
    <ligand>
        <name>Mg(2+)</name>
        <dbReference type="ChEBI" id="CHEBI:18420"/>
    </ligand>
</feature>
<keyword evidence="3 16" id="KW-1003">Cell membrane</keyword>
<dbReference type="SFLD" id="SFLDG00002">
    <property type="entry name" value="C1.7:_P-type_atpase_like"/>
    <property type="match status" value="1"/>
</dbReference>
<keyword evidence="2 16" id="KW-0813">Transport</keyword>
<dbReference type="GO" id="GO:0005886">
    <property type="term" value="C:plasma membrane"/>
    <property type="evidence" value="ECO:0007669"/>
    <property type="project" value="UniProtKB-SubCell"/>
</dbReference>
<keyword evidence="15 16" id="KW-0472">Membrane</keyword>
<dbReference type="Pfam" id="PF00702">
    <property type="entry name" value="Hydrolase"/>
    <property type="match status" value="1"/>
</dbReference>
<feature type="transmembrane region" description="Helical" evidence="16">
    <location>
        <begin position="243"/>
        <end position="263"/>
    </location>
</feature>
<dbReference type="PATRIC" id="fig|1671680.3.peg.1208"/>
<dbReference type="RefSeq" id="WP_068209527.1">
    <property type="nucleotide sequence ID" value="NZ_CP047186.1"/>
</dbReference>
<name>A0A166I6M9_9MICO</name>
<accession>A0A166I6M9</accession>
<comment type="subunit">
    <text evidence="16">The system is composed of three essential subunits: KdpA, KdpB and KdpC.</text>
</comment>
<evidence type="ECO:0000313" key="19">
    <source>
        <dbReference type="EMBL" id="QHC54230.1"/>
    </source>
</evidence>
<dbReference type="InterPro" id="IPR006391">
    <property type="entry name" value="P-type_ATPase_bsu_IA"/>
</dbReference>
<dbReference type="InterPro" id="IPR023298">
    <property type="entry name" value="ATPase_P-typ_TM_dom_sf"/>
</dbReference>
<keyword evidence="5 16" id="KW-0597">Phosphoprotein</keyword>
<evidence type="ECO:0000313" key="21">
    <source>
        <dbReference type="Proteomes" id="UP000465031"/>
    </source>
</evidence>
<evidence type="ECO:0000256" key="15">
    <source>
        <dbReference type="ARBA" id="ARBA00023136"/>
    </source>
</evidence>
<dbReference type="PRINTS" id="PR00119">
    <property type="entry name" value="CATATPASE"/>
</dbReference>
<dbReference type="Proteomes" id="UP000076717">
    <property type="component" value="Unassembled WGS sequence"/>
</dbReference>
<feature type="domain" description="P-type ATPase A" evidence="17">
    <location>
        <begin position="141"/>
        <end position="232"/>
    </location>
</feature>
<dbReference type="InterPro" id="IPR008250">
    <property type="entry name" value="ATPase_P-typ_transduc_dom_A_sf"/>
</dbReference>
<dbReference type="SFLD" id="SFLDF00027">
    <property type="entry name" value="p-type_atpase"/>
    <property type="match status" value="1"/>
</dbReference>
<dbReference type="SUPFAM" id="SSF56784">
    <property type="entry name" value="HAD-like"/>
    <property type="match status" value="1"/>
</dbReference>
<evidence type="ECO:0000256" key="4">
    <source>
        <dbReference type="ARBA" id="ARBA00022538"/>
    </source>
</evidence>
<dbReference type="GO" id="GO:0016887">
    <property type="term" value="F:ATP hydrolysis activity"/>
    <property type="evidence" value="ECO:0007669"/>
    <property type="project" value="InterPro"/>
</dbReference>
<dbReference type="InterPro" id="IPR036412">
    <property type="entry name" value="HAD-like_sf"/>
</dbReference>
<evidence type="ECO:0000256" key="12">
    <source>
        <dbReference type="ARBA" id="ARBA00022967"/>
    </source>
</evidence>
<dbReference type="InterPro" id="IPR023299">
    <property type="entry name" value="ATPase_P-typ_cyto_dom_N"/>
</dbReference>
<dbReference type="GO" id="GO:0005524">
    <property type="term" value="F:ATP binding"/>
    <property type="evidence" value="ECO:0007669"/>
    <property type="project" value="UniProtKB-UniRule"/>
</dbReference>
<evidence type="ECO:0000256" key="3">
    <source>
        <dbReference type="ARBA" id="ARBA00022475"/>
    </source>
</evidence>
<dbReference type="SUPFAM" id="SSF81665">
    <property type="entry name" value="Calcium ATPase, transmembrane domain M"/>
    <property type="match status" value="1"/>
</dbReference>
<feature type="binding site" evidence="16">
    <location>
        <position position="551"/>
    </location>
    <ligand>
        <name>Mg(2+)</name>
        <dbReference type="ChEBI" id="CHEBI:18420"/>
    </ligand>
</feature>
<sequence>MTTTPTRTPADPARPRTAALGPRQLAAAFPAAVRKLDPRLMWRTPVMFLVEVGAVLTTLLAIAEPFFGGPERSGGSVVPVTFTAGIAVWLWLTVVFANLAEAVAEGRGKAQAESLRATRTSTPARRLVEYDPADPSAASARAVEVSSAELQRGDVIVAEAGDLVPGDGEIVWGIASLDESAITGESAPVVRESGGDRSAVTGGTRVLSDRIVVRITSRPGETFVDRMIGLVEGASRQKTPNEIALDILLASLSIVFVVVVLTLDPLASAVGASVSVPVLVALLVCLIPTTIGALLSAIGIAGMDRLVQRNVLATSGRAVEAAGDVTTLLLDKTGTITYGNRRAVAFLPVGGVAEAELVDAAAASSLSDPTPEGTSIVDLARASGRPAVEPAQAVVVPFTAQTRMSGLDLPDGASLRKGAGSAVRAWVEEEGPLPPTAASQLAALVDGVSESGGTPLVVAVKDRAGARLLGVVHLKDVVKEGLAERFSELRAMGIRTVMITGDNPLTARAIAAEAGVDDYLAEATPEDKLALIRREQEGGALVAMTGDGTNDAPALAQADVGVAMNTGTSAAKEAGNMVDLDSDPTKLIDIVRIGKQLLITRGALTTFSIANDVAKYFAIIPAMFAGVFPGLELLNVMQLHSPASAILSAIVFNALVIVVLLPLALRGVAYRALSASKILSRNLLVYGLGGVIAPFLGIKLIDLVVALLPGF</sequence>
<evidence type="ECO:0000256" key="7">
    <source>
        <dbReference type="ARBA" id="ARBA00022723"/>
    </source>
</evidence>
<keyword evidence="6 16" id="KW-0812">Transmembrane</keyword>
<reference evidence="18 20" key="1">
    <citation type="submission" date="2015-08" db="EMBL/GenBank/DDBJ databases">
        <title>Draft Genome Sequence of Rathayibacter sp. Strain VKM Ac-2596 Isolated from Leaf Gall Induced by Plant-Parasitic Nematodes.</title>
        <authorList>
            <person name="Vasilenko O.V."/>
            <person name="Starodumova I.P."/>
            <person name="Tarlachkov S.V."/>
            <person name="Dorofeeva L.V."/>
            <person name="Evtushenko L.I."/>
        </authorList>
    </citation>
    <scope>NUCLEOTIDE SEQUENCE [LARGE SCALE GENOMIC DNA]</scope>
    <source>
        <strain evidence="18 20">VKM Ac-2596</strain>
    </source>
</reference>
<dbReference type="EMBL" id="CP047186">
    <property type="protein sequence ID" value="QHC54230.1"/>
    <property type="molecule type" value="Genomic_DNA"/>
</dbReference>
<dbReference type="NCBIfam" id="TIGR01497">
    <property type="entry name" value="kdpB"/>
    <property type="match status" value="1"/>
</dbReference>
<comment type="subcellular location">
    <subcellularLocation>
        <location evidence="1 16">Cell membrane</location>
        <topology evidence="1 16">Multi-pass membrane protein</topology>
    </subcellularLocation>
</comment>
<dbReference type="PANTHER" id="PTHR43743">
    <property type="entry name" value="POTASSIUM-TRANSPORTING ATPASE ATP-BINDING SUBUNIT"/>
    <property type="match status" value="1"/>
</dbReference>
<dbReference type="KEGG" id="rte:GSU10_00195"/>
<keyword evidence="7 16" id="KW-0479">Metal-binding</keyword>
<feature type="binding site" evidence="16">
    <location>
        <position position="417"/>
    </location>
    <ligand>
        <name>ATP</name>
        <dbReference type="ChEBI" id="CHEBI:30616"/>
    </ligand>
</feature>
<evidence type="ECO:0000256" key="8">
    <source>
        <dbReference type="ARBA" id="ARBA00022741"/>
    </source>
</evidence>
<comment type="similarity">
    <text evidence="16">Belongs to the cation transport ATPase (P-type) (TC 3.A.3) family. Type IA subfamily.</text>
</comment>
<feature type="transmembrane region" description="Helical" evidence="16">
    <location>
        <begin position="44"/>
        <end position="63"/>
    </location>
</feature>
<dbReference type="Gene3D" id="3.40.1110.10">
    <property type="entry name" value="Calcium-transporting ATPase, cytoplasmic domain N"/>
    <property type="match status" value="1"/>
</dbReference>
<feature type="transmembrane region" description="Helical" evidence="16">
    <location>
        <begin position="75"/>
        <end position="99"/>
    </location>
</feature>
<keyword evidence="18" id="KW-0378">Hydrolase</keyword>
<feature type="active site" description="4-aspartylphosphate intermediate" evidence="16">
    <location>
        <position position="331"/>
    </location>
</feature>
<dbReference type="InterPro" id="IPR044492">
    <property type="entry name" value="P_typ_ATPase_HD_dom"/>
</dbReference>
<dbReference type="NCBIfam" id="TIGR01494">
    <property type="entry name" value="ATPase_P-type"/>
    <property type="match status" value="2"/>
</dbReference>